<dbReference type="PROSITE" id="PS50059">
    <property type="entry name" value="FKBP_PPIASE"/>
    <property type="match status" value="1"/>
</dbReference>
<dbReference type="Proteomes" id="UP001279734">
    <property type="component" value="Unassembled WGS sequence"/>
</dbReference>
<evidence type="ECO:0000256" key="2">
    <source>
        <dbReference type="RuleBase" id="RU366019"/>
    </source>
</evidence>
<evidence type="ECO:0000259" key="4">
    <source>
        <dbReference type="PROSITE" id="PS50059"/>
    </source>
</evidence>
<evidence type="ECO:0000256" key="1">
    <source>
        <dbReference type="PROSITE-ProRule" id="PRU00277"/>
    </source>
</evidence>
<evidence type="ECO:0000256" key="3">
    <source>
        <dbReference type="SAM" id="MobiDB-lite"/>
    </source>
</evidence>
<comment type="catalytic activity">
    <reaction evidence="2">
        <text>an N-acylsphing-4-enine + H2O = sphing-4-enine + a fatty acid</text>
        <dbReference type="Rhea" id="RHEA:20856"/>
        <dbReference type="ChEBI" id="CHEBI:15377"/>
        <dbReference type="ChEBI" id="CHEBI:28868"/>
        <dbReference type="ChEBI" id="CHEBI:52639"/>
        <dbReference type="ChEBI" id="CHEBI:57756"/>
        <dbReference type="EC" id="3.5.1.23"/>
    </reaction>
</comment>
<dbReference type="InterPro" id="IPR046357">
    <property type="entry name" value="PPIase_dom_sf"/>
</dbReference>
<name>A0AAD3T8Z9_NEPGR</name>
<dbReference type="PANTHER" id="PTHR12670">
    <property type="entry name" value="CERAMIDASE"/>
    <property type="match status" value="1"/>
</dbReference>
<comment type="similarity">
    <text evidence="2">Belongs to the neutral ceramidase family.</text>
</comment>
<accession>A0AAD3T8Z9</accession>
<dbReference type="GO" id="GO:0042759">
    <property type="term" value="P:long-chain fatty acid biosynthetic process"/>
    <property type="evidence" value="ECO:0007669"/>
    <property type="project" value="TreeGrafter"/>
</dbReference>
<dbReference type="AlphaFoldDB" id="A0AAD3T8Z9"/>
<keyword evidence="2" id="KW-0443">Lipid metabolism</keyword>
<sequence length="457" mass="50135">MDVYEVVKFSQLERQGSPYPVGSFNWFATPRPFLHRAKSLTSRGNKGAVLLLTLVRDVLTTTGMEQIDCQGRKPILLDPGGRKDSVLPIQVLRIRQLAVLNVPANCTTMAGSRQREAESQAFRQPGASSGGSWKPDALGVNYSNLKLFANVDVVKEAAEATMKERELIHAPEGNKRFQQRRGCAAWHRVTLRLLTSWFDIPWVKMEAIETMIAPTLGTLFPVIGASGFAAAAGTVASSVAISASFGAAGAELFEFQIDIKRVIEGLNRAVMAIKKGEVGFLTIAPEYAFCSSGFHYELAVGPPNSTVYYETKQFEAYSTLLHVKSSIATTNKVEFHRVYRVARLNLSTLLDHLSDVGCDTKPTMTTRNLTLMSYANYKRNECLGVLTADSVDFGLGNETDPFVDSIPQINGWSLNVQQVVLYVLQETQWASGHASADDGARQFHNGATLSDFSLDQP</sequence>
<reference evidence="5" key="1">
    <citation type="submission" date="2023-05" db="EMBL/GenBank/DDBJ databases">
        <title>Nepenthes gracilis genome sequencing.</title>
        <authorList>
            <person name="Fukushima K."/>
        </authorList>
    </citation>
    <scope>NUCLEOTIDE SEQUENCE</scope>
    <source>
        <strain evidence="5">SING2019-196</strain>
    </source>
</reference>
<dbReference type="EMBL" id="BSYO01000027">
    <property type="protein sequence ID" value="GMH24141.1"/>
    <property type="molecule type" value="Genomic_DNA"/>
</dbReference>
<dbReference type="InterPro" id="IPR031329">
    <property type="entry name" value="NEUT/ALK_ceramidase_N"/>
</dbReference>
<dbReference type="PANTHER" id="PTHR12670:SF1">
    <property type="entry name" value="NEUTRAL CERAMIDASE"/>
    <property type="match status" value="1"/>
</dbReference>
<keyword evidence="1" id="KW-0413">Isomerase</keyword>
<dbReference type="InterPro" id="IPR001179">
    <property type="entry name" value="PPIase_FKBP_dom"/>
</dbReference>
<dbReference type="InterPro" id="IPR006823">
    <property type="entry name" value="Ceramidase_alk"/>
</dbReference>
<dbReference type="GO" id="GO:0017040">
    <property type="term" value="F:N-acylsphingosine amidohydrolase activity"/>
    <property type="evidence" value="ECO:0007669"/>
    <property type="project" value="UniProtKB-UniRule"/>
</dbReference>
<feature type="domain" description="PPIase FKBP-type" evidence="4">
    <location>
        <begin position="224"/>
        <end position="317"/>
    </location>
</feature>
<evidence type="ECO:0000313" key="6">
    <source>
        <dbReference type="Proteomes" id="UP001279734"/>
    </source>
</evidence>
<keyword evidence="2" id="KW-0746">Sphingolipid metabolism</keyword>
<dbReference type="GO" id="GO:0046514">
    <property type="term" value="P:ceramide catabolic process"/>
    <property type="evidence" value="ECO:0007669"/>
    <property type="project" value="InterPro"/>
</dbReference>
<keyword evidence="2" id="KW-0378">Hydrolase</keyword>
<organism evidence="5 6">
    <name type="scientific">Nepenthes gracilis</name>
    <name type="common">Slender pitcher plant</name>
    <dbReference type="NCBI Taxonomy" id="150966"/>
    <lineage>
        <taxon>Eukaryota</taxon>
        <taxon>Viridiplantae</taxon>
        <taxon>Streptophyta</taxon>
        <taxon>Embryophyta</taxon>
        <taxon>Tracheophyta</taxon>
        <taxon>Spermatophyta</taxon>
        <taxon>Magnoliopsida</taxon>
        <taxon>eudicotyledons</taxon>
        <taxon>Gunneridae</taxon>
        <taxon>Pentapetalae</taxon>
        <taxon>Caryophyllales</taxon>
        <taxon>Nepenthaceae</taxon>
        <taxon>Nepenthes</taxon>
    </lineage>
</organism>
<feature type="region of interest" description="Disordered" evidence="3">
    <location>
        <begin position="111"/>
        <end position="131"/>
    </location>
</feature>
<keyword evidence="6" id="KW-1185">Reference proteome</keyword>
<dbReference type="Pfam" id="PF04734">
    <property type="entry name" value="Ceramidase_alk"/>
    <property type="match status" value="1"/>
</dbReference>
<keyword evidence="1" id="KW-0697">Rotamase</keyword>
<comment type="catalytic activity">
    <reaction evidence="1">
        <text>[protein]-peptidylproline (omega=180) = [protein]-peptidylproline (omega=0)</text>
        <dbReference type="Rhea" id="RHEA:16237"/>
        <dbReference type="Rhea" id="RHEA-COMP:10747"/>
        <dbReference type="Rhea" id="RHEA-COMP:10748"/>
        <dbReference type="ChEBI" id="CHEBI:83833"/>
        <dbReference type="ChEBI" id="CHEBI:83834"/>
        <dbReference type="EC" id="5.2.1.8"/>
    </reaction>
</comment>
<proteinExistence type="inferred from homology"/>
<evidence type="ECO:0000313" key="5">
    <source>
        <dbReference type="EMBL" id="GMH24141.1"/>
    </source>
</evidence>
<dbReference type="EC" id="3.5.1.23" evidence="2"/>
<dbReference type="GO" id="GO:0005576">
    <property type="term" value="C:extracellular region"/>
    <property type="evidence" value="ECO:0007669"/>
    <property type="project" value="TreeGrafter"/>
</dbReference>
<dbReference type="GO" id="GO:0003755">
    <property type="term" value="F:peptidyl-prolyl cis-trans isomerase activity"/>
    <property type="evidence" value="ECO:0007669"/>
    <property type="project" value="UniProtKB-KW"/>
</dbReference>
<dbReference type="SUPFAM" id="SSF54534">
    <property type="entry name" value="FKBP-like"/>
    <property type="match status" value="1"/>
</dbReference>
<gene>
    <name evidence="5" type="ORF">Nepgr_025984</name>
</gene>
<dbReference type="Gene3D" id="3.10.50.40">
    <property type="match status" value="1"/>
</dbReference>
<protein>
    <recommendedName>
        <fullName evidence="2">Neutral ceramidase</fullName>
        <ecNumber evidence="2">3.5.1.23</ecNumber>
    </recommendedName>
</protein>
<dbReference type="Pfam" id="PF00254">
    <property type="entry name" value="FKBP_C"/>
    <property type="match status" value="1"/>
</dbReference>
<comment type="caution">
    <text evidence="5">The sequence shown here is derived from an EMBL/GenBank/DDBJ whole genome shotgun (WGS) entry which is preliminary data.</text>
</comment>
<dbReference type="GO" id="GO:0046512">
    <property type="term" value="P:sphingosine biosynthetic process"/>
    <property type="evidence" value="ECO:0007669"/>
    <property type="project" value="TreeGrafter"/>
</dbReference>
<dbReference type="GO" id="GO:0016020">
    <property type="term" value="C:membrane"/>
    <property type="evidence" value="ECO:0007669"/>
    <property type="project" value="GOC"/>
</dbReference>